<name>A0A2G8RA98_9RHOB</name>
<keyword evidence="2" id="KW-1185">Reference proteome</keyword>
<gene>
    <name evidence="1" type="ORF">P775_17955</name>
</gene>
<dbReference type="Proteomes" id="UP000231259">
    <property type="component" value="Unassembled WGS sequence"/>
</dbReference>
<protein>
    <submittedName>
        <fullName evidence="1">Uncharacterized protein</fullName>
    </submittedName>
</protein>
<comment type="caution">
    <text evidence="1">The sequence shown here is derived from an EMBL/GenBank/DDBJ whole genome shotgun (WGS) entry which is preliminary data.</text>
</comment>
<dbReference type="EMBL" id="AWWI01000121">
    <property type="protein sequence ID" value="PIL18459.1"/>
    <property type="molecule type" value="Genomic_DNA"/>
</dbReference>
<sequence>MLNPFVLNFSTALFHLIVKCLETMIDLGDKAFGALCLARKLHLINLIQFMDINFLAYPNF</sequence>
<organism evidence="1 2">
    <name type="scientific">Puniceibacterium antarcticum</name>
    <dbReference type="NCBI Taxonomy" id="1206336"/>
    <lineage>
        <taxon>Bacteria</taxon>
        <taxon>Pseudomonadati</taxon>
        <taxon>Pseudomonadota</taxon>
        <taxon>Alphaproteobacteria</taxon>
        <taxon>Rhodobacterales</taxon>
        <taxon>Paracoccaceae</taxon>
        <taxon>Puniceibacterium</taxon>
    </lineage>
</organism>
<proteinExistence type="predicted"/>
<accession>A0A2G8RA98</accession>
<reference evidence="1 2" key="1">
    <citation type="submission" date="2013-09" db="EMBL/GenBank/DDBJ databases">
        <title>Genome sequencing of Phaeobacter antarcticus sp. nov. SM1211.</title>
        <authorList>
            <person name="Zhang X.-Y."/>
            <person name="Liu C."/>
            <person name="Chen X.-L."/>
            <person name="Xie B.-B."/>
            <person name="Qin Q.-L."/>
            <person name="Rong J.-C."/>
            <person name="Zhang Y.-Z."/>
        </authorList>
    </citation>
    <scope>NUCLEOTIDE SEQUENCE [LARGE SCALE GENOMIC DNA]</scope>
    <source>
        <strain evidence="1 2">SM1211</strain>
    </source>
</reference>
<dbReference type="AlphaFoldDB" id="A0A2G8RA98"/>
<evidence type="ECO:0000313" key="2">
    <source>
        <dbReference type="Proteomes" id="UP000231259"/>
    </source>
</evidence>
<evidence type="ECO:0000313" key="1">
    <source>
        <dbReference type="EMBL" id="PIL18459.1"/>
    </source>
</evidence>